<keyword evidence="1" id="KW-1133">Transmembrane helix</keyword>
<accession>W1YJ66</accession>
<proteinExistence type="predicted"/>
<comment type="caution">
    <text evidence="2">The sequence shown here is derived from an EMBL/GenBank/DDBJ whole genome shotgun (WGS) entry which is preliminary data.</text>
</comment>
<keyword evidence="1" id="KW-0472">Membrane</keyword>
<organism evidence="2">
    <name type="scientific">human gut metagenome</name>
    <dbReference type="NCBI Taxonomy" id="408170"/>
    <lineage>
        <taxon>unclassified sequences</taxon>
        <taxon>metagenomes</taxon>
        <taxon>organismal metagenomes</taxon>
    </lineage>
</organism>
<feature type="non-terminal residue" evidence="2">
    <location>
        <position position="38"/>
    </location>
</feature>
<protein>
    <submittedName>
        <fullName evidence="2">Uncharacterized protein</fullName>
    </submittedName>
</protein>
<reference evidence="2" key="1">
    <citation type="submission" date="2013-12" db="EMBL/GenBank/DDBJ databases">
        <title>A Varibaculum cambriense genome reconstructed from a premature infant gut community with otherwise low bacterial novelty that shifts toward anaerobic metabolism during the third week of life.</title>
        <authorList>
            <person name="Brown C.T."/>
            <person name="Sharon I."/>
            <person name="Thomas B.C."/>
            <person name="Castelle C.J."/>
            <person name="Morowitz M.J."/>
            <person name="Banfield J.F."/>
        </authorList>
    </citation>
    <scope>NUCLEOTIDE SEQUENCE</scope>
</reference>
<name>W1YJ66_9ZZZZ</name>
<evidence type="ECO:0000256" key="1">
    <source>
        <dbReference type="SAM" id="Phobius"/>
    </source>
</evidence>
<keyword evidence="1" id="KW-0812">Transmembrane</keyword>
<sequence length="38" mass="3909">MPPPIADALETLSSLGGLAGLAALISAMVTLRQRDSRD</sequence>
<feature type="transmembrane region" description="Helical" evidence="1">
    <location>
        <begin position="12"/>
        <end position="31"/>
    </location>
</feature>
<dbReference type="AlphaFoldDB" id="W1YJ66"/>
<dbReference type="EMBL" id="AZMM01003650">
    <property type="protein sequence ID" value="ETJ42386.1"/>
    <property type="molecule type" value="Genomic_DNA"/>
</dbReference>
<gene>
    <name evidence="2" type="ORF">Q604_UNBC03650G0002</name>
</gene>
<evidence type="ECO:0000313" key="2">
    <source>
        <dbReference type="EMBL" id="ETJ42386.1"/>
    </source>
</evidence>